<name>A0A5B8L6G2_9HYPH</name>
<sequence length="146" mass="16072">MTSFRPATWARLKADRSAATAVEFTILAPLFLLLIMGMISFGIYLAASHSLQQLAADATRTAIAGVDSAERRALASLFIERNADAYPFIQRVHLVFDIAEDPLNPNQFTVTLRYDAHSLPVWAAMKGLPLPPAEMRRISTIRMGGL</sequence>
<feature type="domain" description="TadE-like" evidence="2">
    <location>
        <begin position="19"/>
        <end position="60"/>
    </location>
</feature>
<gene>
    <name evidence="3" type="ORF">FQ775_12090</name>
</gene>
<dbReference type="Pfam" id="PF07811">
    <property type="entry name" value="TadE"/>
    <property type="match status" value="1"/>
</dbReference>
<dbReference type="EMBL" id="CP042301">
    <property type="protein sequence ID" value="QDZ03313.1"/>
    <property type="molecule type" value="Genomic_DNA"/>
</dbReference>
<dbReference type="OrthoDB" id="7356451at2"/>
<evidence type="ECO:0000313" key="3">
    <source>
        <dbReference type="EMBL" id="QDZ03313.1"/>
    </source>
</evidence>
<evidence type="ECO:0000259" key="2">
    <source>
        <dbReference type="Pfam" id="PF07811"/>
    </source>
</evidence>
<keyword evidence="1" id="KW-1133">Transmembrane helix</keyword>
<feature type="transmembrane region" description="Helical" evidence="1">
    <location>
        <begin position="21"/>
        <end position="47"/>
    </location>
</feature>
<dbReference type="InterPro" id="IPR012495">
    <property type="entry name" value="TadE-like_dom"/>
</dbReference>
<dbReference type="AlphaFoldDB" id="A0A5B8L6G2"/>
<protein>
    <submittedName>
        <fullName evidence="3">Pilus assembly protein</fullName>
    </submittedName>
</protein>
<keyword evidence="4" id="KW-1185">Reference proteome</keyword>
<evidence type="ECO:0000313" key="4">
    <source>
        <dbReference type="Proteomes" id="UP000321389"/>
    </source>
</evidence>
<dbReference type="Proteomes" id="UP000321389">
    <property type="component" value="Chromosome"/>
</dbReference>
<accession>A0A5B8L6G2</accession>
<proteinExistence type="predicted"/>
<dbReference type="KEGG" id="niy:FQ775_12090"/>
<keyword evidence="1" id="KW-0472">Membrane</keyword>
<evidence type="ECO:0000256" key="1">
    <source>
        <dbReference type="SAM" id="Phobius"/>
    </source>
</evidence>
<organism evidence="3 4">
    <name type="scientific">Nitratireductor mangrovi</name>
    <dbReference type="NCBI Taxonomy" id="2599600"/>
    <lineage>
        <taxon>Bacteria</taxon>
        <taxon>Pseudomonadati</taxon>
        <taxon>Pseudomonadota</taxon>
        <taxon>Alphaproteobacteria</taxon>
        <taxon>Hyphomicrobiales</taxon>
        <taxon>Phyllobacteriaceae</taxon>
        <taxon>Nitratireductor</taxon>
    </lineage>
</organism>
<keyword evidence="1" id="KW-0812">Transmembrane</keyword>
<reference evidence="3" key="1">
    <citation type="submission" date="2020-04" db="EMBL/GenBank/DDBJ databases">
        <title>Nitratireductor sp. nov. isolated from mangrove soil.</title>
        <authorList>
            <person name="Ye Y."/>
        </authorList>
    </citation>
    <scope>NUCLEOTIDE SEQUENCE</scope>
    <source>
        <strain evidence="3">SY7</strain>
    </source>
</reference>